<dbReference type="GO" id="GO:0005524">
    <property type="term" value="F:ATP binding"/>
    <property type="evidence" value="ECO:0007669"/>
    <property type="project" value="UniProtKB-KW"/>
</dbReference>
<dbReference type="OrthoDB" id="9801441at2"/>
<dbReference type="Pfam" id="PF00005">
    <property type="entry name" value="ABC_tran"/>
    <property type="match status" value="2"/>
</dbReference>
<evidence type="ECO:0000313" key="4">
    <source>
        <dbReference type="EMBL" id="GAP14794.1"/>
    </source>
</evidence>
<dbReference type="SUPFAM" id="SSF52540">
    <property type="entry name" value="P-loop containing nucleoside triphosphate hydrolases"/>
    <property type="match status" value="2"/>
</dbReference>
<dbReference type="AlphaFoldDB" id="A0A0S7BM61"/>
<keyword evidence="5" id="KW-1185">Reference proteome</keyword>
<dbReference type="GO" id="GO:0016887">
    <property type="term" value="F:ATP hydrolysis activity"/>
    <property type="evidence" value="ECO:0007669"/>
    <property type="project" value="InterPro"/>
</dbReference>
<evidence type="ECO:0000313" key="5">
    <source>
        <dbReference type="Proteomes" id="UP000055060"/>
    </source>
</evidence>
<dbReference type="PROSITE" id="PS00211">
    <property type="entry name" value="ABC_TRANSPORTER_1"/>
    <property type="match status" value="2"/>
</dbReference>
<dbReference type="RefSeq" id="WP_075074022.1">
    <property type="nucleotide sequence ID" value="NZ_DF967972.1"/>
</dbReference>
<evidence type="ECO:0000259" key="3">
    <source>
        <dbReference type="PROSITE" id="PS50893"/>
    </source>
</evidence>
<evidence type="ECO:0000256" key="2">
    <source>
        <dbReference type="ARBA" id="ARBA00022840"/>
    </source>
</evidence>
<feature type="domain" description="ABC transporter" evidence="3">
    <location>
        <begin position="350"/>
        <end position="545"/>
    </location>
</feature>
<dbReference type="EMBL" id="DF967972">
    <property type="protein sequence ID" value="GAP14794.1"/>
    <property type="molecule type" value="Genomic_DNA"/>
</dbReference>
<dbReference type="InterPro" id="IPR003593">
    <property type="entry name" value="AAA+_ATPase"/>
</dbReference>
<evidence type="ECO:0000256" key="1">
    <source>
        <dbReference type="ARBA" id="ARBA00022741"/>
    </source>
</evidence>
<accession>A0A0S7BM61</accession>
<dbReference type="FunFam" id="3.40.50.300:FF:000011">
    <property type="entry name" value="Putative ABC transporter ATP-binding component"/>
    <property type="match status" value="1"/>
</dbReference>
<feature type="domain" description="ABC transporter" evidence="3">
    <location>
        <begin position="2"/>
        <end position="254"/>
    </location>
</feature>
<reference evidence="4" key="1">
    <citation type="submission" date="2015-07" db="EMBL/GenBank/DDBJ databases">
        <title>Draft Genome Sequences of Anaerolinea thermolimosa IMO-1, Bellilinea caldifistulae GOMI-1, Leptolinea tardivitalis YMTK-2, Levilinea saccharolytica KIBI-1,Longilinea arvoryzae KOME-1, Previously Described as Members of the Anaerolineaceae (Chloroflexi).</title>
        <authorList>
            <person name="Sekiguchi Y."/>
            <person name="Ohashi A."/>
            <person name="Matsuura N."/>
            <person name="Tourlousse M.D."/>
        </authorList>
    </citation>
    <scope>NUCLEOTIDE SEQUENCE [LARGE SCALE GENOMIC DNA]</scope>
    <source>
        <strain evidence="4">KOME-1</strain>
    </source>
</reference>
<keyword evidence="1" id="KW-0547">Nucleotide-binding</keyword>
<dbReference type="Gene3D" id="3.40.50.300">
    <property type="entry name" value="P-loop containing nucleotide triphosphate hydrolases"/>
    <property type="match status" value="2"/>
</dbReference>
<dbReference type="InterPro" id="IPR051309">
    <property type="entry name" value="ABCF_ATPase"/>
</dbReference>
<dbReference type="CDD" id="cd03221">
    <property type="entry name" value="ABCF_EF-3"/>
    <property type="match status" value="2"/>
</dbReference>
<dbReference type="PANTHER" id="PTHR42855:SF2">
    <property type="entry name" value="DRUG RESISTANCE ABC TRANSPORTER,ATP-BINDING PROTEIN"/>
    <property type="match status" value="1"/>
</dbReference>
<sequence>MLSIHHISKSFGIEKILDDITFNINAGECWGLIGPNGCGKSTLLRILAAEEKADQGSFAFSPLSLRVGYLSQSLKFEAGDTLQNFLTRMQGDLPRLEACLEEVAAALAAAPSDRHLQETYDRTLADLSRASRNAGKSQAALAALGLDELPFDLPLSALSGGQKTRLALAGILISNPQLLLLDEPTNHLDLDMLAWLENWLSEFTGGVLIVSHDRAFLDQVASGILEMDPTSHHLKAYPGNYSAYLDQKASEIDHQWQEYADQQTEITRLKQSAAHMRGIAKFRKGGKADSGDKFAKGFFANRGLETVRRAKSIEARIEKLLTEDRVDKPARTWQMKIDFESAPSSGRHVLAIEEARIGYPGNTLLEGLNLHIRFGERVALVGPNGSGKTTLMRVITGKLEPLSGTVRLGSNVRLGYMAQEQEELDREKNALEILDETTHWNQTEIRSFLSKYLLKGDDVYIPAGRLSFGERSRLSLACLVAQGNNFLLLDEPLNHLDIPSRARFEEALSSFEGTILTVAHDRYFIEGYATKIWEMVPPGIRETDLR</sequence>
<dbReference type="InterPro" id="IPR032781">
    <property type="entry name" value="ABC_tran_Xtn"/>
</dbReference>
<dbReference type="STRING" id="360412.LARV_02570"/>
<dbReference type="InterPro" id="IPR027417">
    <property type="entry name" value="P-loop_NTPase"/>
</dbReference>
<keyword evidence="2" id="KW-0067">ATP-binding</keyword>
<dbReference type="InterPro" id="IPR003439">
    <property type="entry name" value="ABC_transporter-like_ATP-bd"/>
</dbReference>
<dbReference type="Pfam" id="PF12848">
    <property type="entry name" value="ABC_tran_Xtn"/>
    <property type="match status" value="1"/>
</dbReference>
<dbReference type="PANTHER" id="PTHR42855">
    <property type="entry name" value="ABC TRANSPORTER ATP-BINDING SUBUNIT"/>
    <property type="match status" value="1"/>
</dbReference>
<dbReference type="Proteomes" id="UP000055060">
    <property type="component" value="Unassembled WGS sequence"/>
</dbReference>
<gene>
    <name evidence="4" type="ORF">LARV_02570</name>
</gene>
<name>A0A0S7BM61_9CHLR</name>
<organism evidence="4">
    <name type="scientific">Longilinea arvoryzae</name>
    <dbReference type="NCBI Taxonomy" id="360412"/>
    <lineage>
        <taxon>Bacteria</taxon>
        <taxon>Bacillati</taxon>
        <taxon>Chloroflexota</taxon>
        <taxon>Anaerolineae</taxon>
        <taxon>Anaerolineales</taxon>
        <taxon>Anaerolineaceae</taxon>
        <taxon>Longilinea</taxon>
    </lineage>
</organism>
<dbReference type="InterPro" id="IPR017871">
    <property type="entry name" value="ABC_transporter-like_CS"/>
</dbReference>
<dbReference type="NCBIfam" id="NF000355">
    <property type="entry name" value="ribo_prot_ABC_F"/>
    <property type="match status" value="1"/>
</dbReference>
<protein>
    <submittedName>
        <fullName evidence="4">Protein containg ATPase component of ABC transporter with duplicated ATPase domains</fullName>
    </submittedName>
</protein>
<proteinExistence type="predicted"/>
<dbReference type="PROSITE" id="PS50893">
    <property type="entry name" value="ABC_TRANSPORTER_2"/>
    <property type="match status" value="2"/>
</dbReference>
<dbReference type="SMART" id="SM00382">
    <property type="entry name" value="AAA"/>
    <property type="match status" value="2"/>
</dbReference>